<dbReference type="AlphaFoldDB" id="A0A9Q1UZM4"/>
<reference evidence="1 2" key="1">
    <citation type="submission" date="2015-07" db="EMBL/GenBank/DDBJ databases">
        <title>Draft genome sequences of 17 French Clostridium botulinum group III.</title>
        <authorList>
            <person name="Woudstra C."/>
            <person name="Le Marechal C."/>
            <person name="Souillard R."/>
            <person name="Bayon-Auboyer M.-H."/>
            <person name="Dessouter D."/>
            <person name="Fach P."/>
        </authorList>
    </citation>
    <scope>NUCLEOTIDE SEQUENCE [LARGE SCALE GENOMIC DNA]</scope>
    <source>
        <strain evidence="1 2">12LNRI-CD</strain>
    </source>
</reference>
<protein>
    <recommendedName>
        <fullName evidence="3">Homing endonuclease LAGLIDADG domain-containing protein</fullName>
    </recommendedName>
</protein>
<accession>A0A9Q1UZM4</accession>
<proteinExistence type="predicted"/>
<name>A0A9Q1UZM4_CLOBO</name>
<dbReference type="RefSeq" id="WP_013724796.1">
    <property type="nucleotide sequence ID" value="NZ_LGVO01000005.1"/>
</dbReference>
<dbReference type="InterPro" id="IPR027434">
    <property type="entry name" value="Homing_endonucl"/>
</dbReference>
<comment type="caution">
    <text evidence="1">The sequence shown here is derived from an EMBL/GenBank/DDBJ whole genome shotgun (WGS) entry which is preliminary data.</text>
</comment>
<dbReference type="SUPFAM" id="SSF55608">
    <property type="entry name" value="Homing endonucleases"/>
    <property type="match status" value="1"/>
</dbReference>
<dbReference type="Gene3D" id="3.10.28.10">
    <property type="entry name" value="Homing endonucleases"/>
    <property type="match status" value="1"/>
</dbReference>
<evidence type="ECO:0008006" key="3">
    <source>
        <dbReference type="Google" id="ProtNLM"/>
    </source>
</evidence>
<dbReference type="EMBL" id="LGVR01000010">
    <property type="protein sequence ID" value="KOA89667.1"/>
    <property type="molecule type" value="Genomic_DNA"/>
</dbReference>
<dbReference type="OrthoDB" id="5783349at2"/>
<dbReference type="Proteomes" id="UP000037540">
    <property type="component" value="Unassembled WGS sequence"/>
</dbReference>
<evidence type="ECO:0000313" key="2">
    <source>
        <dbReference type="Proteomes" id="UP000037540"/>
    </source>
</evidence>
<evidence type="ECO:0000313" key="1">
    <source>
        <dbReference type="EMBL" id="KOA89667.1"/>
    </source>
</evidence>
<gene>
    <name evidence="1" type="ORF">ADU74_03400</name>
</gene>
<sequence length="136" mass="15908">MTETEKAYIAGIIDGEGSIMLTKFHNNQFPSPCVSISSTTLELLHWINSKTNMGTINSKKNYNIEKHKNSYSYIIKYNDAIEFLKDIEPYLVINVKKQRAKLIINEYKSVTPRNGRYTDKILECKNRFFDRFMNIN</sequence>
<organism evidence="1 2">
    <name type="scientific">Clostridium botulinum</name>
    <dbReference type="NCBI Taxonomy" id="1491"/>
    <lineage>
        <taxon>Bacteria</taxon>
        <taxon>Bacillati</taxon>
        <taxon>Bacillota</taxon>
        <taxon>Clostridia</taxon>
        <taxon>Eubacteriales</taxon>
        <taxon>Clostridiaceae</taxon>
        <taxon>Clostridium</taxon>
    </lineage>
</organism>